<dbReference type="PANTHER" id="PTHR34315:SF1">
    <property type="entry name" value="INTRADIOL RING-CLEAVAGE DIOXYGENASES DOMAIN-CONTAINING PROTEIN-RELATED"/>
    <property type="match status" value="1"/>
</dbReference>
<evidence type="ECO:0000256" key="1">
    <source>
        <dbReference type="SAM" id="SignalP"/>
    </source>
</evidence>
<dbReference type="SUPFAM" id="SSF49482">
    <property type="entry name" value="Aromatic compound dioxygenase"/>
    <property type="match status" value="1"/>
</dbReference>
<dbReference type="CDD" id="cd03457">
    <property type="entry name" value="intradiol_dioxygenase_like"/>
    <property type="match status" value="1"/>
</dbReference>
<dbReference type="AlphaFoldDB" id="A0AA40CX80"/>
<name>A0AA40CX80_9PEZI</name>
<protein>
    <submittedName>
        <fullName evidence="2">Intradiol ring-cleavage dioxygenase</fullName>
    </submittedName>
</protein>
<dbReference type="GO" id="GO:0005506">
    <property type="term" value="F:iron ion binding"/>
    <property type="evidence" value="ECO:0007669"/>
    <property type="project" value="InterPro"/>
</dbReference>
<keyword evidence="1" id="KW-0732">Signal</keyword>
<keyword evidence="2" id="KW-0223">Dioxygenase</keyword>
<organism evidence="2 3">
    <name type="scientific">Cercophora newfieldiana</name>
    <dbReference type="NCBI Taxonomy" id="92897"/>
    <lineage>
        <taxon>Eukaryota</taxon>
        <taxon>Fungi</taxon>
        <taxon>Dikarya</taxon>
        <taxon>Ascomycota</taxon>
        <taxon>Pezizomycotina</taxon>
        <taxon>Sordariomycetes</taxon>
        <taxon>Sordariomycetidae</taxon>
        <taxon>Sordariales</taxon>
        <taxon>Lasiosphaeriaceae</taxon>
        <taxon>Cercophora</taxon>
    </lineage>
</organism>
<feature type="chain" id="PRO_5041365695" evidence="1">
    <location>
        <begin position="20"/>
        <end position="376"/>
    </location>
</feature>
<evidence type="ECO:0000313" key="2">
    <source>
        <dbReference type="EMBL" id="KAK0652508.1"/>
    </source>
</evidence>
<dbReference type="InterPro" id="IPR015889">
    <property type="entry name" value="Intradiol_dOase_core"/>
</dbReference>
<keyword evidence="3" id="KW-1185">Reference proteome</keyword>
<keyword evidence="2" id="KW-0560">Oxidoreductase</keyword>
<dbReference type="Gene3D" id="2.60.130.10">
    <property type="entry name" value="Aromatic compound dioxygenase"/>
    <property type="match status" value="1"/>
</dbReference>
<accession>A0AA40CX80</accession>
<dbReference type="EMBL" id="JAULSV010000002">
    <property type="protein sequence ID" value="KAK0652508.1"/>
    <property type="molecule type" value="Genomic_DNA"/>
</dbReference>
<comment type="caution">
    <text evidence="2">The sequence shown here is derived from an EMBL/GenBank/DDBJ whole genome shotgun (WGS) entry which is preliminary data.</text>
</comment>
<proteinExistence type="predicted"/>
<dbReference type="Proteomes" id="UP001174936">
    <property type="component" value="Unassembled WGS sequence"/>
</dbReference>
<feature type="signal peptide" evidence="1">
    <location>
        <begin position="1"/>
        <end position="19"/>
    </location>
</feature>
<dbReference type="PANTHER" id="PTHR34315">
    <property type="match status" value="1"/>
</dbReference>
<dbReference type="GO" id="GO:0016702">
    <property type="term" value="F:oxidoreductase activity, acting on single donors with incorporation of molecular oxygen, incorporation of two atoms of oxygen"/>
    <property type="evidence" value="ECO:0007669"/>
    <property type="project" value="InterPro"/>
</dbReference>
<reference evidence="2" key="1">
    <citation type="submission" date="2023-06" db="EMBL/GenBank/DDBJ databases">
        <title>Genome-scale phylogeny and comparative genomics of the fungal order Sordariales.</title>
        <authorList>
            <consortium name="Lawrence Berkeley National Laboratory"/>
            <person name="Hensen N."/>
            <person name="Bonometti L."/>
            <person name="Westerberg I."/>
            <person name="Brannstrom I.O."/>
            <person name="Guillou S."/>
            <person name="Cros-Aarteil S."/>
            <person name="Calhoun S."/>
            <person name="Haridas S."/>
            <person name="Kuo A."/>
            <person name="Mondo S."/>
            <person name="Pangilinan J."/>
            <person name="Riley R."/>
            <person name="Labutti K."/>
            <person name="Andreopoulos B."/>
            <person name="Lipzen A."/>
            <person name="Chen C."/>
            <person name="Yanf M."/>
            <person name="Daum C."/>
            <person name="Ng V."/>
            <person name="Clum A."/>
            <person name="Steindorff A."/>
            <person name="Ohm R."/>
            <person name="Martin F."/>
            <person name="Silar P."/>
            <person name="Natvig D."/>
            <person name="Lalanne C."/>
            <person name="Gautier V."/>
            <person name="Ament-Velasquez S.L."/>
            <person name="Kruys A."/>
            <person name="Hutchinson M.I."/>
            <person name="Powell A.J."/>
            <person name="Barry K."/>
            <person name="Miller A.N."/>
            <person name="Grigoriev I.V."/>
            <person name="Debuchy R."/>
            <person name="Gladieux P."/>
            <person name="Thoren M.H."/>
            <person name="Johannesson H."/>
        </authorList>
    </citation>
    <scope>NUCLEOTIDE SEQUENCE</scope>
    <source>
        <strain evidence="2">SMH2532-1</strain>
    </source>
</reference>
<gene>
    <name evidence="2" type="ORF">B0T16DRAFT_505030</name>
</gene>
<sequence>MGLKQLLSSVLLAAPLALAHPGHKEEVFQHAANPLERKSLDHCAREFSEPAFVKRTVEIHGEEYDRLRRQLGLPPIKKRALRPRDYISVSRIDHKSNKAVSKGMDVSTLFSDAGACMLMPVVDEGPLYVKGEQIRKDITEGEAGIKLTLVIQVVDYKTCKVVPNAFVDIWSSNSTGIYGGVQGYPGMGDPKDSSILKITTLRGVQPTDDHGIATFDGLMPGHYEGRATHIHAIVYLGGTRAPNNTVINGKAAHIGQIYFDQSLITNADKITPYNKNKMAITLNTNDFLFRSGANGDDPIVRYNFVGSKLEDGLFAWIRFGINQNTVRPVNPAAFMTDKGGVMNPTGPVAALNRGGGGFGGGFRPMAEEDDVEEEEA</sequence>
<evidence type="ECO:0000313" key="3">
    <source>
        <dbReference type="Proteomes" id="UP001174936"/>
    </source>
</evidence>